<feature type="transmembrane region" description="Helical" evidence="1">
    <location>
        <begin position="177"/>
        <end position="197"/>
    </location>
</feature>
<keyword evidence="1" id="KW-1133">Transmembrane helix</keyword>
<dbReference type="AlphaFoldDB" id="A0A9J7MS17"/>
<dbReference type="GeneID" id="118416606"/>
<dbReference type="InterPro" id="IPR049352">
    <property type="entry name" value="Rost"/>
</dbReference>
<feature type="transmembrane region" description="Helical" evidence="1">
    <location>
        <begin position="221"/>
        <end position="243"/>
    </location>
</feature>
<evidence type="ECO:0000313" key="3">
    <source>
        <dbReference type="RefSeq" id="XP_035677646.1"/>
    </source>
</evidence>
<reference evidence="2" key="1">
    <citation type="journal article" date="2020" name="Nat. Ecol. Evol.">
        <title>Deeply conserved synteny resolves early events in vertebrate evolution.</title>
        <authorList>
            <person name="Simakov O."/>
            <person name="Marletaz F."/>
            <person name="Yue J.X."/>
            <person name="O'Connell B."/>
            <person name="Jenkins J."/>
            <person name="Brandt A."/>
            <person name="Calef R."/>
            <person name="Tung C.H."/>
            <person name="Huang T.K."/>
            <person name="Schmutz J."/>
            <person name="Satoh N."/>
            <person name="Yu J.K."/>
            <person name="Putnam N.H."/>
            <person name="Green R.E."/>
            <person name="Rokhsar D.S."/>
        </authorList>
    </citation>
    <scope>NUCLEOTIDE SEQUENCE [LARGE SCALE GENOMIC DNA]</scope>
    <source>
        <strain evidence="2">S238N-H82</strain>
    </source>
</reference>
<keyword evidence="1" id="KW-0812">Transmembrane</keyword>
<evidence type="ECO:0000313" key="2">
    <source>
        <dbReference type="Proteomes" id="UP000001554"/>
    </source>
</evidence>
<dbReference type="Pfam" id="PF21534">
    <property type="entry name" value="Rost"/>
    <property type="match status" value="1"/>
</dbReference>
<gene>
    <name evidence="3" type="primary">LOC118416606</name>
</gene>
<evidence type="ECO:0000256" key="1">
    <source>
        <dbReference type="SAM" id="Phobius"/>
    </source>
</evidence>
<dbReference type="OrthoDB" id="419711at2759"/>
<accession>A0A9J7MS17</accession>
<protein>
    <submittedName>
        <fullName evidence="3">Uncharacterized protein LOC118416606</fullName>
    </submittedName>
</protein>
<dbReference type="OMA" id="SYFAPGH"/>
<name>A0A9J7MS17_BRAFL</name>
<keyword evidence="2" id="KW-1185">Reference proteome</keyword>
<feature type="transmembrane region" description="Helical" evidence="1">
    <location>
        <begin position="33"/>
        <end position="55"/>
    </location>
</feature>
<dbReference type="KEGG" id="bfo:118416606"/>
<sequence>MSPCREECSPRLSYHDRSVFSRSPWCSGQVAFVLYRTLMALVTITILMFLLCNYYVTEGWVRWPVYLTNWCFSILTLHTVVAMAVSVMEYCRSDYTEFSETPQGGENVATNSLTWYHKAHWILHSTSITMALLVTTLYWAFDKRELVASSINEHITNSVLAVLDLFVSGTPVRIVHMVYPVAFAMAYAAFYVIYWAAGGTGKSGEVVLYKLWDFESDPKTAIAYMVLLVFVAIPFFHLLTYALHSLKVVILQKALGRDAGAASPLRRGQRDYKLYVETPL</sequence>
<dbReference type="GO" id="GO:0016020">
    <property type="term" value="C:membrane"/>
    <property type="evidence" value="ECO:0000318"/>
    <property type="project" value="GO_Central"/>
</dbReference>
<organism evidence="2 3">
    <name type="scientific">Branchiostoma floridae</name>
    <name type="common">Florida lancelet</name>
    <name type="synonym">Amphioxus</name>
    <dbReference type="NCBI Taxonomy" id="7739"/>
    <lineage>
        <taxon>Eukaryota</taxon>
        <taxon>Metazoa</taxon>
        <taxon>Chordata</taxon>
        <taxon>Cephalochordata</taxon>
        <taxon>Leptocardii</taxon>
        <taxon>Amphioxiformes</taxon>
        <taxon>Branchiostomatidae</taxon>
        <taxon>Branchiostoma</taxon>
    </lineage>
</organism>
<proteinExistence type="predicted"/>
<reference evidence="3" key="2">
    <citation type="submission" date="2025-08" db="UniProtKB">
        <authorList>
            <consortium name="RefSeq"/>
        </authorList>
    </citation>
    <scope>IDENTIFICATION</scope>
    <source>
        <strain evidence="3">S238N-H82</strain>
        <tissue evidence="3">Testes</tissue>
    </source>
</reference>
<dbReference type="Proteomes" id="UP000001554">
    <property type="component" value="Chromosome 5"/>
</dbReference>
<keyword evidence="1" id="KW-0472">Membrane</keyword>
<dbReference type="PANTHER" id="PTHR12242:SF45">
    <property type="entry name" value="MARVEL DOMAIN-CONTAINING PROTEIN"/>
    <property type="match status" value="1"/>
</dbReference>
<feature type="transmembrane region" description="Helical" evidence="1">
    <location>
        <begin position="121"/>
        <end position="141"/>
    </location>
</feature>
<dbReference type="RefSeq" id="XP_035677646.1">
    <property type="nucleotide sequence ID" value="XM_035821753.1"/>
</dbReference>
<feature type="transmembrane region" description="Helical" evidence="1">
    <location>
        <begin position="67"/>
        <end position="88"/>
    </location>
</feature>
<dbReference type="PANTHER" id="PTHR12242">
    <property type="entry name" value="OS02G0130600 PROTEIN-RELATED"/>
    <property type="match status" value="1"/>
</dbReference>